<evidence type="ECO:0000313" key="26">
    <source>
        <dbReference type="Proteomes" id="UP001165378"/>
    </source>
</evidence>
<dbReference type="InterPro" id="IPR029069">
    <property type="entry name" value="HotDog_dom_sf"/>
</dbReference>
<keyword evidence="10" id="KW-0443">Lipid metabolism</keyword>
<dbReference type="Gene3D" id="3.10.129.10">
    <property type="entry name" value="Hotdog Thioesterase"/>
    <property type="match status" value="1"/>
</dbReference>
<proteinExistence type="inferred from homology"/>
<keyword evidence="11" id="KW-0472">Membrane</keyword>
<comment type="caution">
    <text evidence="25">The sequence shown here is derived from an EMBL/GenBank/DDBJ whole genome shotgun (WGS) entry which is preliminary data.</text>
</comment>
<evidence type="ECO:0000256" key="7">
    <source>
        <dbReference type="ARBA" id="ARBA00022801"/>
    </source>
</evidence>
<comment type="catalytic activity">
    <reaction evidence="13">
        <text>(5Z,8Z,11Z,14Z)-eicosatetraenoyl-CoA + H2O = (5Z,8Z,11Z,14Z)-eicosatetraenoate + CoA + H(+)</text>
        <dbReference type="Rhea" id="RHEA:40151"/>
        <dbReference type="ChEBI" id="CHEBI:15377"/>
        <dbReference type="ChEBI" id="CHEBI:15378"/>
        <dbReference type="ChEBI" id="CHEBI:32395"/>
        <dbReference type="ChEBI" id="CHEBI:57287"/>
        <dbReference type="ChEBI" id="CHEBI:57368"/>
    </reaction>
    <physiologicalReaction direction="left-to-right" evidence="13">
        <dbReference type="Rhea" id="RHEA:40152"/>
    </physiologicalReaction>
</comment>
<dbReference type="GO" id="GO:0006631">
    <property type="term" value="P:fatty acid metabolic process"/>
    <property type="evidence" value="ECO:0007669"/>
    <property type="project" value="UniProtKB-KW"/>
</dbReference>
<dbReference type="AlphaFoldDB" id="A0AA41PV54"/>
<dbReference type="InterPro" id="IPR006683">
    <property type="entry name" value="Thioestr_dom"/>
</dbReference>
<gene>
    <name evidence="25" type="ORF">LZ495_04225</name>
</gene>
<evidence type="ECO:0000259" key="24">
    <source>
        <dbReference type="Pfam" id="PF03061"/>
    </source>
</evidence>
<comment type="catalytic activity">
    <reaction evidence="14">
        <text>(9Z)-octadecenoyl-CoA + H2O = (9Z)-octadecenoate + CoA + H(+)</text>
        <dbReference type="Rhea" id="RHEA:40139"/>
        <dbReference type="ChEBI" id="CHEBI:15377"/>
        <dbReference type="ChEBI" id="CHEBI:15378"/>
        <dbReference type="ChEBI" id="CHEBI:30823"/>
        <dbReference type="ChEBI" id="CHEBI:57287"/>
        <dbReference type="ChEBI" id="CHEBI:57387"/>
    </reaction>
    <physiologicalReaction direction="left-to-right" evidence="14">
        <dbReference type="Rhea" id="RHEA:40140"/>
    </physiologicalReaction>
</comment>
<evidence type="ECO:0000256" key="6">
    <source>
        <dbReference type="ARBA" id="ARBA00022703"/>
    </source>
</evidence>
<dbReference type="GO" id="GO:0005737">
    <property type="term" value="C:cytoplasm"/>
    <property type="evidence" value="ECO:0007669"/>
    <property type="project" value="UniProtKB-SubCell"/>
</dbReference>
<evidence type="ECO:0000256" key="10">
    <source>
        <dbReference type="ARBA" id="ARBA00023098"/>
    </source>
</evidence>
<dbReference type="RefSeq" id="WP_235050517.1">
    <property type="nucleotide sequence ID" value="NZ_JAKFHA010000002.1"/>
</dbReference>
<organism evidence="25 26">
    <name type="scientific">Yinghuangia soli</name>
    <dbReference type="NCBI Taxonomy" id="2908204"/>
    <lineage>
        <taxon>Bacteria</taxon>
        <taxon>Bacillati</taxon>
        <taxon>Actinomycetota</taxon>
        <taxon>Actinomycetes</taxon>
        <taxon>Kitasatosporales</taxon>
        <taxon>Streptomycetaceae</taxon>
        <taxon>Yinghuangia</taxon>
    </lineage>
</organism>
<evidence type="ECO:0000256" key="21">
    <source>
        <dbReference type="ARBA" id="ARBA00047969"/>
    </source>
</evidence>
<evidence type="ECO:0000256" key="20">
    <source>
        <dbReference type="ARBA" id="ARBA00047734"/>
    </source>
</evidence>
<evidence type="ECO:0000256" key="1">
    <source>
        <dbReference type="ARBA" id="ARBA00004170"/>
    </source>
</evidence>
<dbReference type="GO" id="GO:0016020">
    <property type="term" value="C:membrane"/>
    <property type="evidence" value="ECO:0007669"/>
    <property type="project" value="UniProtKB-SubCell"/>
</dbReference>
<keyword evidence="4" id="KW-1003">Cell membrane</keyword>
<keyword evidence="9" id="KW-0809">Transit peptide</keyword>
<dbReference type="Proteomes" id="UP001165378">
    <property type="component" value="Unassembled WGS sequence"/>
</dbReference>
<evidence type="ECO:0000256" key="11">
    <source>
        <dbReference type="ARBA" id="ARBA00023136"/>
    </source>
</evidence>
<comment type="catalytic activity">
    <reaction evidence="19">
        <text>octanoyl-CoA + H2O = octanoate + CoA + H(+)</text>
        <dbReference type="Rhea" id="RHEA:30143"/>
        <dbReference type="ChEBI" id="CHEBI:15377"/>
        <dbReference type="ChEBI" id="CHEBI:15378"/>
        <dbReference type="ChEBI" id="CHEBI:25646"/>
        <dbReference type="ChEBI" id="CHEBI:57287"/>
        <dbReference type="ChEBI" id="CHEBI:57386"/>
    </reaction>
    <physiologicalReaction direction="left-to-right" evidence="19">
        <dbReference type="Rhea" id="RHEA:30144"/>
    </physiologicalReaction>
</comment>
<keyword evidence="6" id="KW-0053">Apoptosis</keyword>
<dbReference type="PANTHER" id="PTHR12418:SF19">
    <property type="entry name" value="ACYL-COENZYME A THIOESTERASE THEM4"/>
    <property type="match status" value="1"/>
</dbReference>
<evidence type="ECO:0000256" key="18">
    <source>
        <dbReference type="ARBA" id="ARBA00043210"/>
    </source>
</evidence>
<dbReference type="InterPro" id="IPR052365">
    <property type="entry name" value="THEM4/THEM5_acyl-CoA_thioest"/>
</dbReference>
<dbReference type="CDD" id="cd03443">
    <property type="entry name" value="PaaI_thioesterase"/>
    <property type="match status" value="1"/>
</dbReference>
<evidence type="ECO:0000256" key="13">
    <source>
        <dbReference type="ARBA" id="ARBA00035852"/>
    </source>
</evidence>
<name>A0AA41PV54_9ACTN</name>
<evidence type="ECO:0000256" key="17">
    <source>
        <dbReference type="ARBA" id="ARBA00040123"/>
    </source>
</evidence>
<evidence type="ECO:0000256" key="22">
    <source>
        <dbReference type="ARBA" id="ARBA00048074"/>
    </source>
</evidence>
<keyword evidence="12" id="KW-0966">Cell projection</keyword>
<evidence type="ECO:0000256" key="12">
    <source>
        <dbReference type="ARBA" id="ARBA00023273"/>
    </source>
</evidence>
<reference evidence="25" key="1">
    <citation type="submission" date="2022-01" db="EMBL/GenBank/DDBJ databases">
        <title>Genome-Based Taxonomic Classification of the Phylum Actinobacteria.</title>
        <authorList>
            <person name="Gao Y."/>
        </authorList>
    </citation>
    <scope>NUCLEOTIDE SEQUENCE</scope>
    <source>
        <strain evidence="25">KLBMP 8922</strain>
    </source>
</reference>
<evidence type="ECO:0000256" key="16">
    <source>
        <dbReference type="ARBA" id="ARBA00038848"/>
    </source>
</evidence>
<keyword evidence="26" id="KW-1185">Reference proteome</keyword>
<evidence type="ECO:0000256" key="19">
    <source>
        <dbReference type="ARBA" id="ARBA00047588"/>
    </source>
</evidence>
<comment type="catalytic activity">
    <reaction evidence="22">
        <text>dodecanoyl-CoA + H2O = dodecanoate + CoA + H(+)</text>
        <dbReference type="Rhea" id="RHEA:30135"/>
        <dbReference type="ChEBI" id="CHEBI:15377"/>
        <dbReference type="ChEBI" id="CHEBI:15378"/>
        <dbReference type="ChEBI" id="CHEBI:18262"/>
        <dbReference type="ChEBI" id="CHEBI:57287"/>
        <dbReference type="ChEBI" id="CHEBI:57375"/>
    </reaction>
    <physiologicalReaction direction="left-to-right" evidence="22">
        <dbReference type="Rhea" id="RHEA:30136"/>
    </physiologicalReaction>
</comment>
<comment type="catalytic activity">
    <reaction evidence="23">
        <text>tetradecanoyl-CoA + H2O = tetradecanoate + CoA + H(+)</text>
        <dbReference type="Rhea" id="RHEA:40119"/>
        <dbReference type="ChEBI" id="CHEBI:15377"/>
        <dbReference type="ChEBI" id="CHEBI:15378"/>
        <dbReference type="ChEBI" id="CHEBI:30807"/>
        <dbReference type="ChEBI" id="CHEBI:57287"/>
        <dbReference type="ChEBI" id="CHEBI:57385"/>
    </reaction>
    <physiologicalReaction direction="left-to-right" evidence="23">
        <dbReference type="Rhea" id="RHEA:40120"/>
    </physiologicalReaction>
</comment>
<evidence type="ECO:0000256" key="23">
    <source>
        <dbReference type="ARBA" id="ARBA00048180"/>
    </source>
</evidence>
<evidence type="ECO:0000256" key="4">
    <source>
        <dbReference type="ARBA" id="ARBA00022475"/>
    </source>
</evidence>
<sequence>MSPEPTAPTLSGPSASTLAALLGADMPAAEDIAPEAYELAERVRDLVEAVVLTDVDPAARAAAAARIAQVTEDLRAAQRAKDSVVQLVRHPNGRYEHLTQAGSGRLNPQAPRVEYLNLPTPPEPGETPEPVEIRGRVTLTAQHGGPPGRVHGGVVATVLDQILGVAASASGPAGFTVGLEIRYRKATPYDVPLELAARFDRRVGRKTFATAEIRAGGVVTAEATAVFVTDRAPAAGPAPQS</sequence>
<keyword evidence="8" id="KW-0276">Fatty acid metabolism</keyword>
<comment type="catalytic activity">
    <reaction evidence="20">
        <text>hexadecanoyl-CoA + H2O = hexadecanoate + CoA + H(+)</text>
        <dbReference type="Rhea" id="RHEA:16645"/>
        <dbReference type="ChEBI" id="CHEBI:7896"/>
        <dbReference type="ChEBI" id="CHEBI:15377"/>
        <dbReference type="ChEBI" id="CHEBI:15378"/>
        <dbReference type="ChEBI" id="CHEBI:57287"/>
        <dbReference type="ChEBI" id="CHEBI:57379"/>
        <dbReference type="EC" id="3.1.2.2"/>
    </reaction>
    <physiologicalReaction direction="left-to-right" evidence="20">
        <dbReference type="Rhea" id="RHEA:16646"/>
    </physiologicalReaction>
</comment>
<keyword evidence="5" id="KW-0963">Cytoplasm</keyword>
<comment type="catalytic activity">
    <reaction evidence="21">
        <text>decanoyl-CoA + H2O = decanoate + CoA + H(+)</text>
        <dbReference type="Rhea" id="RHEA:40059"/>
        <dbReference type="ChEBI" id="CHEBI:15377"/>
        <dbReference type="ChEBI" id="CHEBI:15378"/>
        <dbReference type="ChEBI" id="CHEBI:27689"/>
        <dbReference type="ChEBI" id="CHEBI:57287"/>
        <dbReference type="ChEBI" id="CHEBI:61430"/>
    </reaction>
    <physiologicalReaction direction="left-to-right" evidence="21">
        <dbReference type="Rhea" id="RHEA:40060"/>
    </physiologicalReaction>
</comment>
<evidence type="ECO:0000256" key="5">
    <source>
        <dbReference type="ARBA" id="ARBA00022490"/>
    </source>
</evidence>
<protein>
    <recommendedName>
        <fullName evidence="17">Acyl-coenzyme A thioesterase THEM4</fullName>
        <ecNumber evidence="16">3.1.2.2</ecNumber>
    </recommendedName>
    <alternativeName>
        <fullName evidence="18">Thioesterase superfamily member 4</fullName>
    </alternativeName>
</protein>
<accession>A0AA41PV54</accession>
<dbReference type="PANTHER" id="PTHR12418">
    <property type="entry name" value="ACYL-COENZYME A THIOESTERASE THEM4"/>
    <property type="match status" value="1"/>
</dbReference>
<evidence type="ECO:0000256" key="3">
    <source>
        <dbReference type="ARBA" id="ARBA00004632"/>
    </source>
</evidence>
<evidence type="ECO:0000256" key="14">
    <source>
        <dbReference type="ARBA" id="ARBA00037002"/>
    </source>
</evidence>
<evidence type="ECO:0000256" key="9">
    <source>
        <dbReference type="ARBA" id="ARBA00022946"/>
    </source>
</evidence>
<dbReference type="EMBL" id="JAKFHA010000002">
    <property type="protein sequence ID" value="MCF2526429.1"/>
    <property type="molecule type" value="Genomic_DNA"/>
</dbReference>
<evidence type="ECO:0000313" key="25">
    <source>
        <dbReference type="EMBL" id="MCF2526429.1"/>
    </source>
</evidence>
<dbReference type="SUPFAM" id="SSF54637">
    <property type="entry name" value="Thioesterase/thiol ester dehydrase-isomerase"/>
    <property type="match status" value="1"/>
</dbReference>
<dbReference type="GO" id="GO:0016787">
    <property type="term" value="F:hydrolase activity"/>
    <property type="evidence" value="ECO:0007669"/>
    <property type="project" value="UniProtKB-KW"/>
</dbReference>
<evidence type="ECO:0000256" key="15">
    <source>
        <dbReference type="ARBA" id="ARBA00038456"/>
    </source>
</evidence>
<feature type="domain" description="Thioesterase" evidence="24">
    <location>
        <begin position="148"/>
        <end position="217"/>
    </location>
</feature>
<evidence type="ECO:0000256" key="8">
    <source>
        <dbReference type="ARBA" id="ARBA00022832"/>
    </source>
</evidence>
<comment type="similarity">
    <text evidence="15">Belongs to the THEM4/THEM5 thioesterase family.</text>
</comment>
<comment type="subcellular location">
    <subcellularLocation>
        <location evidence="3">Cell projection</location>
        <location evidence="3">Ruffle membrane</location>
    </subcellularLocation>
    <subcellularLocation>
        <location evidence="2">Cytoplasm</location>
    </subcellularLocation>
    <subcellularLocation>
        <location evidence="1">Membrane</location>
        <topology evidence="1">Peripheral membrane protein</topology>
    </subcellularLocation>
</comment>
<keyword evidence="7" id="KW-0378">Hydrolase</keyword>
<dbReference type="Pfam" id="PF03061">
    <property type="entry name" value="4HBT"/>
    <property type="match status" value="1"/>
</dbReference>
<evidence type="ECO:0000256" key="2">
    <source>
        <dbReference type="ARBA" id="ARBA00004496"/>
    </source>
</evidence>
<dbReference type="EC" id="3.1.2.2" evidence="16"/>